<keyword evidence="8" id="KW-1185">Reference proteome</keyword>
<feature type="region of interest" description="Disordered" evidence="5">
    <location>
        <begin position="118"/>
        <end position="149"/>
    </location>
</feature>
<feature type="compositionally biased region" description="Basic and acidic residues" evidence="5">
    <location>
        <begin position="212"/>
        <end position="226"/>
    </location>
</feature>
<gene>
    <name evidence="7" type="ORF">P43SY_010641</name>
</gene>
<evidence type="ECO:0000256" key="3">
    <source>
        <dbReference type="ARBA" id="ARBA00022833"/>
    </source>
</evidence>
<feature type="compositionally biased region" description="Basic and acidic residues" evidence="5">
    <location>
        <begin position="120"/>
        <end position="130"/>
    </location>
</feature>
<protein>
    <recommendedName>
        <fullName evidence="6">FYVE-type domain-containing protein</fullName>
    </recommendedName>
</protein>
<dbReference type="InterPro" id="IPR013083">
    <property type="entry name" value="Znf_RING/FYVE/PHD"/>
</dbReference>
<dbReference type="AlphaFoldDB" id="A0AAD5Q4U6"/>
<feature type="domain" description="FYVE-type" evidence="6">
    <location>
        <begin position="57"/>
        <end position="111"/>
    </location>
</feature>
<feature type="compositionally biased region" description="Polar residues" evidence="5">
    <location>
        <begin position="202"/>
        <end position="211"/>
    </location>
</feature>
<evidence type="ECO:0000256" key="1">
    <source>
        <dbReference type="ARBA" id="ARBA00022723"/>
    </source>
</evidence>
<evidence type="ECO:0000313" key="7">
    <source>
        <dbReference type="EMBL" id="KAJ0391060.1"/>
    </source>
</evidence>
<reference evidence="7" key="1">
    <citation type="submission" date="2021-12" db="EMBL/GenBank/DDBJ databases">
        <title>Prjna785345.</title>
        <authorList>
            <person name="Rujirawat T."/>
            <person name="Krajaejun T."/>
        </authorList>
    </citation>
    <scope>NUCLEOTIDE SEQUENCE</scope>
    <source>
        <strain evidence="7">Pi057C3</strain>
    </source>
</reference>
<evidence type="ECO:0000313" key="8">
    <source>
        <dbReference type="Proteomes" id="UP001209570"/>
    </source>
</evidence>
<feature type="region of interest" description="Disordered" evidence="5">
    <location>
        <begin position="176"/>
        <end position="228"/>
    </location>
</feature>
<name>A0AAD5Q4U6_PYTIN</name>
<dbReference type="Gene3D" id="3.30.40.10">
    <property type="entry name" value="Zinc/RING finger domain, C3HC4 (zinc finger)"/>
    <property type="match status" value="1"/>
</dbReference>
<organism evidence="7 8">
    <name type="scientific">Pythium insidiosum</name>
    <name type="common">Pythiosis disease agent</name>
    <dbReference type="NCBI Taxonomy" id="114742"/>
    <lineage>
        <taxon>Eukaryota</taxon>
        <taxon>Sar</taxon>
        <taxon>Stramenopiles</taxon>
        <taxon>Oomycota</taxon>
        <taxon>Peronosporomycetes</taxon>
        <taxon>Pythiales</taxon>
        <taxon>Pythiaceae</taxon>
        <taxon>Pythium</taxon>
    </lineage>
</organism>
<keyword evidence="2 4" id="KW-0863">Zinc-finger</keyword>
<dbReference type="InterPro" id="IPR017455">
    <property type="entry name" value="Znf_FYVE-rel"/>
</dbReference>
<evidence type="ECO:0000256" key="2">
    <source>
        <dbReference type="ARBA" id="ARBA00022771"/>
    </source>
</evidence>
<dbReference type="Proteomes" id="UP001209570">
    <property type="component" value="Unassembled WGS sequence"/>
</dbReference>
<keyword evidence="3" id="KW-0862">Zinc</keyword>
<evidence type="ECO:0000259" key="6">
    <source>
        <dbReference type="PROSITE" id="PS50178"/>
    </source>
</evidence>
<comment type="caution">
    <text evidence="7">The sequence shown here is derived from an EMBL/GenBank/DDBJ whole genome shotgun (WGS) entry which is preliminary data.</text>
</comment>
<dbReference type="PROSITE" id="PS50178">
    <property type="entry name" value="ZF_FYVE"/>
    <property type="match status" value="1"/>
</dbReference>
<dbReference type="SUPFAM" id="SSF57903">
    <property type="entry name" value="FYVE/PHD zinc finger"/>
    <property type="match status" value="1"/>
</dbReference>
<evidence type="ECO:0000256" key="5">
    <source>
        <dbReference type="SAM" id="MobiDB-lite"/>
    </source>
</evidence>
<keyword evidence="1" id="KW-0479">Metal-binding</keyword>
<proteinExistence type="predicted"/>
<dbReference type="InterPro" id="IPR011011">
    <property type="entry name" value="Znf_FYVE_PHD"/>
</dbReference>
<dbReference type="EMBL" id="JAKCXM010001344">
    <property type="protein sequence ID" value="KAJ0391060.1"/>
    <property type="molecule type" value="Genomic_DNA"/>
</dbReference>
<evidence type="ECO:0000256" key="4">
    <source>
        <dbReference type="PROSITE-ProRule" id="PRU00091"/>
    </source>
</evidence>
<dbReference type="GO" id="GO:0008270">
    <property type="term" value="F:zinc ion binding"/>
    <property type="evidence" value="ECO:0007669"/>
    <property type="project" value="UniProtKB-KW"/>
</dbReference>
<sequence length="244" mass="27010">MVSLLHIDVKNVPSWVGRAALMARKKNALSLNHVLKVRRRFRGRPGDATQFRDDYQDGDKRACKGCHERVSRWKKSYRCRSCDALICKQCAAMSYFDADTATLKNRMCADCSFDTAAPRGKSDDALERGSSEATVATPSHDDKGGRARTYSHFSVDTDSTDFQRADEASDVLQRLDISSKAGAGGGRAQPTITRHRSHGKLVQNTTSSSSARAKDRAGSHNFDRPTENAALMDLSYLQDFAKTR</sequence>
<accession>A0AAD5Q4U6</accession>